<dbReference type="PANTHER" id="PTHR21094:SF2">
    <property type="entry name" value="GOLGI SNAP RECEPTOR COMPLEX MEMBER 1"/>
    <property type="match status" value="1"/>
</dbReference>
<protein>
    <submittedName>
        <fullName evidence="11">Putative GOLGI SNAP receptor complex member</fullName>
    </submittedName>
</protein>
<dbReference type="AlphaFoldDB" id="G0UCR9"/>
<dbReference type="InterPro" id="IPR023601">
    <property type="entry name" value="Golgi_SNAP_su1"/>
</dbReference>
<evidence type="ECO:0000256" key="2">
    <source>
        <dbReference type="ARBA" id="ARBA00008473"/>
    </source>
</evidence>
<dbReference type="GO" id="GO:0015031">
    <property type="term" value="P:protein transport"/>
    <property type="evidence" value="ECO:0007669"/>
    <property type="project" value="UniProtKB-KW"/>
</dbReference>
<keyword evidence="5" id="KW-0653">Protein transport</keyword>
<keyword evidence="3" id="KW-0813">Transport</keyword>
<dbReference type="GO" id="GO:0005484">
    <property type="term" value="F:SNAP receptor activity"/>
    <property type="evidence" value="ECO:0007669"/>
    <property type="project" value="TreeGrafter"/>
</dbReference>
<evidence type="ECO:0000256" key="4">
    <source>
        <dbReference type="ARBA" id="ARBA00022692"/>
    </source>
</evidence>
<organism evidence="11">
    <name type="scientific">Trypanosoma vivax (strain Y486)</name>
    <dbReference type="NCBI Taxonomy" id="1055687"/>
    <lineage>
        <taxon>Eukaryota</taxon>
        <taxon>Discoba</taxon>
        <taxon>Euglenozoa</taxon>
        <taxon>Kinetoplastea</taxon>
        <taxon>Metakinetoplastina</taxon>
        <taxon>Trypanosomatida</taxon>
        <taxon>Trypanosomatidae</taxon>
        <taxon>Trypanosoma</taxon>
        <taxon>Duttonella</taxon>
    </lineage>
</organism>
<comment type="similarity">
    <text evidence="2">Belongs to the GOSR1 family.</text>
</comment>
<reference evidence="11" key="1">
    <citation type="journal article" date="2012" name="Proc. Natl. Acad. Sci. U.S.A.">
        <title>Antigenic diversity is generated by distinct evolutionary mechanisms in African trypanosome species.</title>
        <authorList>
            <person name="Jackson A.P."/>
            <person name="Berry A."/>
            <person name="Aslett M."/>
            <person name="Allison H.C."/>
            <person name="Burton P."/>
            <person name="Vavrova-Anderson J."/>
            <person name="Brown R."/>
            <person name="Browne H."/>
            <person name="Corton N."/>
            <person name="Hauser H."/>
            <person name="Gamble J."/>
            <person name="Gilderthorp R."/>
            <person name="Marcello L."/>
            <person name="McQuillan J."/>
            <person name="Otto T.D."/>
            <person name="Quail M.A."/>
            <person name="Sanders M.J."/>
            <person name="van Tonder A."/>
            <person name="Ginger M.L."/>
            <person name="Field M.C."/>
            <person name="Barry J.D."/>
            <person name="Hertz-Fowler C."/>
            <person name="Berriman M."/>
        </authorList>
    </citation>
    <scope>NUCLEOTIDE SEQUENCE</scope>
    <source>
        <strain evidence="11">Y486</strain>
    </source>
</reference>
<dbReference type="GO" id="GO:0000139">
    <property type="term" value="C:Golgi membrane"/>
    <property type="evidence" value="ECO:0007669"/>
    <property type="project" value="UniProtKB-SubCell"/>
</dbReference>
<comment type="subcellular location">
    <subcellularLocation>
        <location evidence="1">Golgi apparatus membrane</location>
        <topology evidence="1">Single-pass type IV membrane protein</topology>
    </subcellularLocation>
</comment>
<evidence type="ECO:0000313" key="11">
    <source>
        <dbReference type="EMBL" id="CCC53629.1"/>
    </source>
</evidence>
<keyword evidence="4 10" id="KW-0812">Transmembrane</keyword>
<dbReference type="GO" id="GO:0031201">
    <property type="term" value="C:SNARE complex"/>
    <property type="evidence" value="ECO:0007669"/>
    <property type="project" value="TreeGrafter"/>
</dbReference>
<dbReference type="PANTHER" id="PTHR21094">
    <property type="entry name" value="GOS-28 SNARE- RELATED"/>
    <property type="match status" value="1"/>
</dbReference>
<dbReference type="GO" id="GO:0006888">
    <property type="term" value="P:endoplasmic reticulum to Golgi vesicle-mediated transport"/>
    <property type="evidence" value="ECO:0007669"/>
    <property type="project" value="InterPro"/>
</dbReference>
<evidence type="ECO:0000256" key="8">
    <source>
        <dbReference type="ARBA" id="ARBA00023136"/>
    </source>
</evidence>
<evidence type="ECO:0000256" key="3">
    <source>
        <dbReference type="ARBA" id="ARBA00022448"/>
    </source>
</evidence>
<gene>
    <name evidence="11" type="ORF">TVY486_1111130</name>
</gene>
<dbReference type="GO" id="GO:0048219">
    <property type="term" value="P:inter-Golgi cisterna vesicle-mediated transport"/>
    <property type="evidence" value="ECO:0007669"/>
    <property type="project" value="TreeGrafter"/>
</dbReference>
<dbReference type="GO" id="GO:0005797">
    <property type="term" value="C:Golgi medial cisterna"/>
    <property type="evidence" value="ECO:0007669"/>
    <property type="project" value="TreeGrafter"/>
</dbReference>
<dbReference type="VEuPathDB" id="TriTrypDB:TvY486_1111130"/>
<dbReference type="EMBL" id="HE573027">
    <property type="protein sequence ID" value="CCC53629.1"/>
    <property type="molecule type" value="Genomic_DNA"/>
</dbReference>
<evidence type="ECO:0000256" key="7">
    <source>
        <dbReference type="ARBA" id="ARBA00023034"/>
    </source>
</evidence>
<evidence type="ECO:0000256" key="1">
    <source>
        <dbReference type="ARBA" id="ARBA00004409"/>
    </source>
</evidence>
<feature type="transmembrane region" description="Helical" evidence="10">
    <location>
        <begin position="241"/>
        <end position="258"/>
    </location>
</feature>
<dbReference type="OMA" id="QAYAVND"/>
<evidence type="ECO:0000256" key="10">
    <source>
        <dbReference type="SAM" id="Phobius"/>
    </source>
</evidence>
<feature type="compositionally biased region" description="Polar residues" evidence="9">
    <location>
        <begin position="63"/>
        <end position="73"/>
    </location>
</feature>
<keyword evidence="8 10" id="KW-0472">Membrane</keyword>
<dbReference type="Pfam" id="PF12352">
    <property type="entry name" value="V-SNARE_C"/>
    <property type="match status" value="1"/>
</dbReference>
<sequence length="259" mass="29346">MDNKQQVWESYRAKAHQADRFLEEKIAALEDIAVINTDKFSGKKNDRNEAFSCGNGQAFGRGQPTTSMGASASNPESQLEVIHRDFEQVRAEVSVALQHFDAILGGMVEAARALLPNPAPLTHTERFQQLAMEKRKALSRVSANFKRRCEFVELLPKVNDELEAHREGASVQLLIKEHQSLQHAHRRLNGILGQAESAHERLRWQREIFLRVDHTLNEIAHRVPILKDILAKIDSRRRRSAVILGGVIGFCLLVMVFFI</sequence>
<dbReference type="GO" id="GO:0005801">
    <property type="term" value="C:cis-Golgi network"/>
    <property type="evidence" value="ECO:0007669"/>
    <property type="project" value="InterPro"/>
</dbReference>
<accession>G0UCR9</accession>
<evidence type="ECO:0000256" key="9">
    <source>
        <dbReference type="SAM" id="MobiDB-lite"/>
    </source>
</evidence>
<evidence type="ECO:0000256" key="5">
    <source>
        <dbReference type="ARBA" id="ARBA00022927"/>
    </source>
</evidence>
<dbReference type="GO" id="GO:0006906">
    <property type="term" value="P:vesicle fusion"/>
    <property type="evidence" value="ECO:0007669"/>
    <property type="project" value="TreeGrafter"/>
</dbReference>
<evidence type="ECO:0000256" key="6">
    <source>
        <dbReference type="ARBA" id="ARBA00022989"/>
    </source>
</evidence>
<proteinExistence type="inferred from homology"/>
<name>G0UCR9_TRYVY</name>
<keyword evidence="6 10" id="KW-1133">Transmembrane helix</keyword>
<feature type="region of interest" description="Disordered" evidence="9">
    <location>
        <begin position="53"/>
        <end position="73"/>
    </location>
</feature>
<keyword evidence="11" id="KW-0675">Receptor</keyword>
<keyword evidence="7" id="KW-0333">Golgi apparatus</keyword>